<keyword evidence="3" id="KW-0336">GPI-anchor</keyword>
<keyword evidence="5" id="KW-0325">Glycoprotein</keyword>
<evidence type="ECO:0000256" key="3">
    <source>
        <dbReference type="ARBA" id="ARBA00022622"/>
    </source>
</evidence>
<dbReference type="VEuPathDB" id="TriTrypDB:Tb427_000444700"/>
<dbReference type="SUPFAM" id="SSF58087">
    <property type="entry name" value="Variant surface glycoprotein (N-terminal domain)"/>
    <property type="match status" value="1"/>
</dbReference>
<organism evidence="8">
    <name type="scientific">Trypanosoma brucei</name>
    <dbReference type="NCBI Taxonomy" id="5691"/>
    <lineage>
        <taxon>Eukaryota</taxon>
        <taxon>Discoba</taxon>
        <taxon>Euglenozoa</taxon>
        <taxon>Kinetoplastea</taxon>
        <taxon>Metakinetoplastina</taxon>
        <taxon>Trypanosomatida</taxon>
        <taxon>Trypanosomatidae</taxon>
        <taxon>Trypanosoma</taxon>
    </lineage>
</organism>
<dbReference type="GO" id="GO:0098552">
    <property type="term" value="C:side of membrane"/>
    <property type="evidence" value="ECO:0007669"/>
    <property type="project" value="UniProtKB-KW"/>
</dbReference>
<dbReference type="GO" id="GO:0042783">
    <property type="term" value="P:symbiont-mediated evasion of host immune response"/>
    <property type="evidence" value="ECO:0007669"/>
    <property type="project" value="InterPro"/>
</dbReference>
<comment type="subcellular location">
    <subcellularLocation>
        <location evidence="1">Cell membrane</location>
        <topology evidence="1">Lipid-anchor</topology>
        <topology evidence="1">GPI-anchor</topology>
    </subcellularLocation>
</comment>
<evidence type="ECO:0000256" key="2">
    <source>
        <dbReference type="ARBA" id="ARBA00022475"/>
    </source>
</evidence>
<keyword evidence="6" id="KW-0449">Lipoprotein</keyword>
<evidence type="ECO:0000256" key="5">
    <source>
        <dbReference type="ARBA" id="ARBA00023180"/>
    </source>
</evidence>
<dbReference type="Pfam" id="PF00913">
    <property type="entry name" value="Trypan_glycop"/>
    <property type="match status" value="1"/>
</dbReference>
<dbReference type="GO" id="GO:0005886">
    <property type="term" value="C:plasma membrane"/>
    <property type="evidence" value="ECO:0007669"/>
    <property type="project" value="UniProtKB-SubCell"/>
</dbReference>
<accession>A0A1J0RBF6</accession>
<evidence type="ECO:0000259" key="7">
    <source>
        <dbReference type="Pfam" id="PF00913"/>
    </source>
</evidence>
<dbReference type="EMBL" id="KX701229">
    <property type="protein sequence ID" value="APD75185.1"/>
    <property type="molecule type" value="Genomic_DNA"/>
</dbReference>
<dbReference type="InterPro" id="IPR001812">
    <property type="entry name" value="Trypano_VSG_A_N_dom"/>
</dbReference>
<reference evidence="8" key="1">
    <citation type="submission" date="2016-08" db="EMBL/GenBank/DDBJ databases">
        <title>VSG repertoire of Trypanosoma brucei EATRO 1125.</title>
        <authorList>
            <person name="Cross G.A."/>
        </authorList>
    </citation>
    <scope>NUCLEOTIDE SEQUENCE</scope>
    <source>
        <strain evidence="8">EATRO 1125</strain>
    </source>
</reference>
<sequence>MPLAKEAHITETRDSPCGCIDATLSYANAPVFLLLVTLVFTNVKQSPTLHQDKTKVTTPCHAADYLTQLASNAMQMITTASTQEQQTTDKIAKLQLVAAATRGARSATTSLLAAAILAGTSKLLTKINQHRKTIFEAAAVAYRISAQMEAIQHLSTAGIQDSTYEPAPSAYQNSNYPKIEPQVTPTEHGACMVDKTTRHPAAKKTTSTEHGTNSITLIALKAKAVTNENANSPLTVCGCTACSGKRSSTQQCVTQQTTKVAVVGGSVFEMTPLKLNRQATDDTADYSTSTESGAVPSPATIKRELSRVAALEKVMSELSSLTINLDLKTIITSSELKEKIAKAIDGEQAKYTIQETKTKVDNLLKEATGENGDEIKNTIGKSLDELTIPKAAVGGNGDRQLKAITAP</sequence>
<dbReference type="AlphaFoldDB" id="A0A1J0RBF6"/>
<protein>
    <submittedName>
        <fullName evidence="8">Variant surface glycoprotein 1125.5008</fullName>
    </submittedName>
</protein>
<evidence type="ECO:0000256" key="6">
    <source>
        <dbReference type="ARBA" id="ARBA00023288"/>
    </source>
</evidence>
<evidence type="ECO:0000256" key="1">
    <source>
        <dbReference type="ARBA" id="ARBA00004609"/>
    </source>
</evidence>
<evidence type="ECO:0000256" key="4">
    <source>
        <dbReference type="ARBA" id="ARBA00023136"/>
    </source>
</evidence>
<keyword evidence="4" id="KW-0472">Membrane</keyword>
<feature type="domain" description="Trypanosome variant surface glycoprotein A-type N-terminal" evidence="7">
    <location>
        <begin position="53"/>
        <end position="406"/>
    </location>
</feature>
<dbReference type="VEuPathDB" id="TriTrypDB:Tb11.v5.1019"/>
<proteinExistence type="predicted"/>
<name>A0A1J0RBF6_9TRYP</name>
<evidence type="ECO:0000313" key="8">
    <source>
        <dbReference type="EMBL" id="APD75185.1"/>
    </source>
</evidence>
<keyword evidence="2" id="KW-1003">Cell membrane</keyword>